<name>A0A9D1XCB4_9FIRM</name>
<dbReference type="GO" id="GO:0070403">
    <property type="term" value="F:NAD+ binding"/>
    <property type="evidence" value="ECO:0007669"/>
    <property type="project" value="InterPro"/>
</dbReference>
<evidence type="ECO:0000313" key="7">
    <source>
        <dbReference type="Proteomes" id="UP000886890"/>
    </source>
</evidence>
<proteinExistence type="predicted"/>
<sequence length="241" mass="27542">MSSLEYVKKVLAEAESVVCLVGRSTTFQTGCQLYDGDFEYETESRYGLSVEEIFSESYYNNRTKEFFQFYREEVLKHRGEPNVVYQTLARMEQDGKLIGIVSRSIFALSERAGCKNVVDIHGNIYQNICPRCGRKYDYHYILEHTPVPYCEDCRAVVRPQIVLTGEMVSNDKVTRATELVARADVLLILGSTMQSYITKSFVKYFNGSKVLLVNWAEHYSDVKADGVCIGNLLEIVPKIYP</sequence>
<reference evidence="6" key="1">
    <citation type="journal article" date="2021" name="PeerJ">
        <title>Extensive microbial diversity within the chicken gut microbiome revealed by metagenomics and culture.</title>
        <authorList>
            <person name="Gilroy R."/>
            <person name="Ravi A."/>
            <person name="Getino M."/>
            <person name="Pursley I."/>
            <person name="Horton D.L."/>
            <person name="Alikhan N.F."/>
            <person name="Baker D."/>
            <person name="Gharbi K."/>
            <person name="Hall N."/>
            <person name="Watson M."/>
            <person name="Adriaenssens E.M."/>
            <person name="Foster-Nyarko E."/>
            <person name="Jarju S."/>
            <person name="Secka A."/>
            <person name="Antonio M."/>
            <person name="Oren A."/>
            <person name="Chaudhuri R.R."/>
            <person name="La Ragione R."/>
            <person name="Hildebrand F."/>
            <person name="Pallen M.J."/>
        </authorList>
    </citation>
    <scope>NUCLEOTIDE SEQUENCE</scope>
    <source>
        <strain evidence="6">CHK183-1962</strain>
    </source>
</reference>
<keyword evidence="4" id="KW-0479">Metal-binding</keyword>
<feature type="binding site" evidence="4">
    <location>
        <position position="153"/>
    </location>
    <ligand>
        <name>Zn(2+)</name>
        <dbReference type="ChEBI" id="CHEBI:29105"/>
    </ligand>
</feature>
<dbReference type="GO" id="GO:0017136">
    <property type="term" value="F:histone deacetylase activity, NAD-dependent"/>
    <property type="evidence" value="ECO:0007669"/>
    <property type="project" value="TreeGrafter"/>
</dbReference>
<evidence type="ECO:0000313" key="6">
    <source>
        <dbReference type="EMBL" id="HIX76869.1"/>
    </source>
</evidence>
<evidence type="ECO:0000256" key="1">
    <source>
        <dbReference type="ARBA" id="ARBA00012928"/>
    </source>
</evidence>
<dbReference type="AlphaFoldDB" id="A0A9D1XCB4"/>
<dbReference type="InterPro" id="IPR026591">
    <property type="entry name" value="Sirtuin_cat_small_dom_sf"/>
</dbReference>
<evidence type="ECO:0000256" key="4">
    <source>
        <dbReference type="PROSITE-ProRule" id="PRU00236"/>
    </source>
</evidence>
<dbReference type="GO" id="GO:0046872">
    <property type="term" value="F:metal ion binding"/>
    <property type="evidence" value="ECO:0007669"/>
    <property type="project" value="UniProtKB-KW"/>
</dbReference>
<dbReference type="InterPro" id="IPR050134">
    <property type="entry name" value="NAD-dep_sirtuin_deacylases"/>
</dbReference>
<comment type="caution">
    <text evidence="6">The sequence shown here is derived from an EMBL/GenBank/DDBJ whole genome shotgun (WGS) entry which is preliminary data.</text>
</comment>
<dbReference type="Pfam" id="PF02146">
    <property type="entry name" value="SIR2"/>
    <property type="match status" value="1"/>
</dbReference>
<accession>A0A9D1XCB4</accession>
<dbReference type="PANTHER" id="PTHR11085">
    <property type="entry name" value="NAD-DEPENDENT PROTEIN DEACYLASE SIRTUIN-5, MITOCHONDRIAL-RELATED"/>
    <property type="match status" value="1"/>
</dbReference>
<gene>
    <name evidence="6" type="ORF">H9734_04640</name>
</gene>
<dbReference type="SUPFAM" id="SSF52467">
    <property type="entry name" value="DHS-like NAD/FAD-binding domain"/>
    <property type="match status" value="1"/>
</dbReference>
<dbReference type="Proteomes" id="UP000886890">
    <property type="component" value="Unassembled WGS sequence"/>
</dbReference>
<dbReference type="InterPro" id="IPR003000">
    <property type="entry name" value="Sirtuin"/>
</dbReference>
<evidence type="ECO:0000256" key="2">
    <source>
        <dbReference type="ARBA" id="ARBA00022679"/>
    </source>
</evidence>
<dbReference type="InterPro" id="IPR029035">
    <property type="entry name" value="DHS-like_NAD/FAD-binding_dom"/>
</dbReference>
<keyword evidence="3" id="KW-0520">NAD</keyword>
<protein>
    <recommendedName>
        <fullName evidence="1">protein acetyllysine N-acetyltransferase</fullName>
        <ecNumber evidence="1">2.3.1.286</ecNumber>
    </recommendedName>
</protein>
<keyword evidence="2" id="KW-0808">Transferase</keyword>
<evidence type="ECO:0000256" key="3">
    <source>
        <dbReference type="ARBA" id="ARBA00023027"/>
    </source>
</evidence>
<dbReference type="Gene3D" id="3.30.1600.10">
    <property type="entry name" value="SIR2/SIRT2 'Small Domain"/>
    <property type="match status" value="1"/>
</dbReference>
<feature type="binding site" evidence="4">
    <location>
        <position position="132"/>
    </location>
    <ligand>
        <name>Zn(2+)</name>
        <dbReference type="ChEBI" id="CHEBI:29105"/>
    </ligand>
</feature>
<reference evidence="6" key="2">
    <citation type="submission" date="2021-04" db="EMBL/GenBank/DDBJ databases">
        <authorList>
            <person name="Gilroy R."/>
        </authorList>
    </citation>
    <scope>NUCLEOTIDE SEQUENCE</scope>
    <source>
        <strain evidence="6">CHK183-1962</strain>
    </source>
</reference>
<keyword evidence="4" id="KW-0862">Zinc</keyword>
<dbReference type="EC" id="2.3.1.286" evidence="1"/>
<dbReference type="EMBL" id="DXEK01000075">
    <property type="protein sequence ID" value="HIX76869.1"/>
    <property type="molecule type" value="Genomic_DNA"/>
</dbReference>
<feature type="binding site" evidence="4">
    <location>
        <position position="150"/>
    </location>
    <ligand>
        <name>Zn(2+)</name>
        <dbReference type="ChEBI" id="CHEBI:29105"/>
    </ligand>
</feature>
<dbReference type="PROSITE" id="PS50305">
    <property type="entry name" value="SIRTUIN"/>
    <property type="match status" value="1"/>
</dbReference>
<feature type="active site" description="Proton acceptor" evidence="4">
    <location>
        <position position="121"/>
    </location>
</feature>
<organism evidence="6 7">
    <name type="scientific">Candidatus Fusicatenibacter merdavium</name>
    <dbReference type="NCBI Taxonomy" id="2838600"/>
    <lineage>
        <taxon>Bacteria</taxon>
        <taxon>Bacillati</taxon>
        <taxon>Bacillota</taxon>
        <taxon>Clostridia</taxon>
        <taxon>Lachnospirales</taxon>
        <taxon>Lachnospiraceae</taxon>
        <taxon>Fusicatenibacter</taxon>
    </lineage>
</organism>
<dbReference type="PANTHER" id="PTHR11085:SF4">
    <property type="entry name" value="NAD-DEPENDENT PROTEIN DEACYLASE"/>
    <property type="match status" value="1"/>
</dbReference>
<feature type="domain" description="Deacetylase sirtuin-type" evidence="5">
    <location>
        <begin position="1"/>
        <end position="241"/>
    </location>
</feature>
<evidence type="ECO:0000259" key="5">
    <source>
        <dbReference type="PROSITE" id="PS50305"/>
    </source>
</evidence>
<feature type="binding site" evidence="4">
    <location>
        <position position="129"/>
    </location>
    <ligand>
        <name>Zn(2+)</name>
        <dbReference type="ChEBI" id="CHEBI:29105"/>
    </ligand>
</feature>
<dbReference type="InterPro" id="IPR026590">
    <property type="entry name" value="Ssirtuin_cat_dom"/>
</dbReference>
<dbReference type="Gene3D" id="3.40.50.1220">
    <property type="entry name" value="TPP-binding domain"/>
    <property type="match status" value="1"/>
</dbReference>